<keyword evidence="3" id="KW-1185">Reference proteome</keyword>
<evidence type="ECO:0000313" key="2">
    <source>
        <dbReference type="EMBL" id="EJW04401.1"/>
    </source>
</evidence>
<keyword evidence="1" id="KW-0472">Membrane</keyword>
<evidence type="ECO:0000313" key="3">
    <source>
        <dbReference type="Proteomes" id="UP000003163"/>
    </source>
</evidence>
<evidence type="ECO:0000256" key="1">
    <source>
        <dbReference type="SAM" id="Phobius"/>
    </source>
</evidence>
<feature type="transmembrane region" description="Helical" evidence="1">
    <location>
        <begin position="49"/>
        <end position="68"/>
    </location>
</feature>
<accession>J9D9E5</accession>
<dbReference type="AlphaFoldDB" id="J9D9E5"/>
<dbReference type="EMBL" id="AFBI03000019">
    <property type="protein sequence ID" value="EJW04401.1"/>
    <property type="molecule type" value="Genomic_DNA"/>
</dbReference>
<comment type="caution">
    <text evidence="2">The sequence shown here is derived from an EMBL/GenBank/DDBJ whole genome shotgun (WGS) entry which is preliminary data.</text>
</comment>
<name>J9D9E5_EDHAE</name>
<keyword evidence="1" id="KW-1133">Transmembrane helix</keyword>
<sequence>MLVDRYQIFENIESVQFKTKKKKKMTANKRLFQETSTKKSFRLKKSKKYYAHNFFSIIFFIFPLHFLVKTLTLLYLNLYFSFIVLQLLLKLLNILFSLLLHFLKIVISDFFLSSKSHIF</sequence>
<dbReference type="VEuPathDB" id="MicrosporidiaDB:EDEG_01365"/>
<organism evidence="2 3">
    <name type="scientific">Edhazardia aedis (strain USNM 41457)</name>
    <name type="common">Microsporidian parasite</name>
    <dbReference type="NCBI Taxonomy" id="1003232"/>
    <lineage>
        <taxon>Eukaryota</taxon>
        <taxon>Fungi</taxon>
        <taxon>Fungi incertae sedis</taxon>
        <taxon>Microsporidia</taxon>
        <taxon>Edhazardia</taxon>
    </lineage>
</organism>
<dbReference type="InParanoid" id="J9D9E5"/>
<evidence type="ECO:0008006" key="4">
    <source>
        <dbReference type="Google" id="ProtNLM"/>
    </source>
</evidence>
<protein>
    <recommendedName>
        <fullName evidence="4">Transmembrane protein</fullName>
    </recommendedName>
</protein>
<reference evidence="2 3" key="1">
    <citation type="submission" date="2011-08" db="EMBL/GenBank/DDBJ databases">
        <authorList>
            <person name="Liu Z.J."/>
            <person name="Shi F.L."/>
            <person name="Lu J.Q."/>
            <person name="Li M."/>
            <person name="Wang Z.L."/>
        </authorList>
    </citation>
    <scope>NUCLEOTIDE SEQUENCE [LARGE SCALE GENOMIC DNA]</scope>
    <source>
        <strain evidence="2 3">USNM 41457</strain>
    </source>
</reference>
<dbReference type="HOGENOM" id="CLU_2061435_0_0_1"/>
<reference evidence="3" key="2">
    <citation type="submission" date="2015-07" db="EMBL/GenBank/DDBJ databases">
        <title>Contrasting host-pathogen interactions and genome evolution in two generalist and specialist microsporidian pathogens of mosquitoes.</title>
        <authorList>
            <consortium name="The Broad Institute Genomics Platform"/>
            <consortium name="The Broad Institute Genome Sequencing Center for Infectious Disease"/>
            <person name="Cuomo C.A."/>
            <person name="Sanscrainte N.D."/>
            <person name="Goldberg J.M."/>
            <person name="Heiman D."/>
            <person name="Young S."/>
            <person name="Zeng Q."/>
            <person name="Becnel J.J."/>
            <person name="Birren B.W."/>
        </authorList>
    </citation>
    <scope>NUCLEOTIDE SEQUENCE [LARGE SCALE GENOMIC DNA]</scope>
    <source>
        <strain evidence="3">USNM 41457</strain>
    </source>
</reference>
<dbReference type="Proteomes" id="UP000003163">
    <property type="component" value="Unassembled WGS sequence"/>
</dbReference>
<proteinExistence type="predicted"/>
<keyword evidence="1" id="KW-0812">Transmembrane</keyword>
<feature type="transmembrane region" description="Helical" evidence="1">
    <location>
        <begin position="80"/>
        <end position="103"/>
    </location>
</feature>
<gene>
    <name evidence="2" type="ORF">EDEG_01365</name>
</gene>